<evidence type="ECO:0000256" key="2">
    <source>
        <dbReference type="ARBA" id="ARBA00022763"/>
    </source>
</evidence>
<feature type="compositionally biased region" description="Polar residues" evidence="5">
    <location>
        <begin position="346"/>
        <end position="356"/>
    </location>
</feature>
<dbReference type="Pfam" id="PF08573">
    <property type="entry name" value="SAE2"/>
    <property type="match status" value="2"/>
</dbReference>
<feature type="compositionally biased region" description="Basic residues" evidence="5">
    <location>
        <begin position="671"/>
        <end position="683"/>
    </location>
</feature>
<dbReference type="InterPro" id="IPR013882">
    <property type="entry name" value="Ctp1_C"/>
</dbReference>
<evidence type="ECO:0000256" key="5">
    <source>
        <dbReference type="SAM" id="MobiDB-lite"/>
    </source>
</evidence>
<feature type="compositionally biased region" description="Basic and acidic residues" evidence="5">
    <location>
        <begin position="179"/>
        <end position="191"/>
    </location>
</feature>
<feature type="domain" description="DNA endonuclease activator Ctp1 C-terminal" evidence="6">
    <location>
        <begin position="584"/>
        <end position="612"/>
    </location>
</feature>
<dbReference type="AlphaFoldDB" id="A0AAD9QEJ0"/>
<keyword evidence="7" id="KW-0255">Endonuclease</keyword>
<feature type="compositionally biased region" description="Basic and acidic residues" evidence="5">
    <location>
        <begin position="545"/>
        <end position="578"/>
    </location>
</feature>
<comment type="subcellular location">
    <subcellularLocation>
        <location evidence="1">Nucleus</location>
    </subcellularLocation>
</comment>
<feature type="region of interest" description="Disordered" evidence="5">
    <location>
        <begin position="211"/>
        <end position="377"/>
    </location>
</feature>
<keyword evidence="2" id="KW-0227">DNA damage</keyword>
<comment type="caution">
    <text evidence="7">The sequence shown here is derived from an EMBL/GenBank/DDBJ whole genome shotgun (WGS) entry which is preliminary data.</text>
</comment>
<dbReference type="GO" id="GO:0005634">
    <property type="term" value="C:nucleus"/>
    <property type="evidence" value="ECO:0007669"/>
    <property type="project" value="UniProtKB-SubCell"/>
</dbReference>
<feature type="compositionally biased region" description="Acidic residues" evidence="5">
    <location>
        <begin position="325"/>
        <end position="335"/>
    </location>
</feature>
<protein>
    <submittedName>
        <fullName evidence="7">DNA endonuclease RBBP8</fullName>
    </submittedName>
</protein>
<feature type="region of interest" description="Disordered" evidence="5">
    <location>
        <begin position="165"/>
        <end position="199"/>
    </location>
</feature>
<dbReference type="PANTHER" id="PTHR15107:SF0">
    <property type="entry name" value="DNA ENDONUCLEASE ACTIVATOR CTP1 C-TERMINAL DOMAIN-CONTAINING PROTEIN"/>
    <property type="match status" value="1"/>
</dbReference>
<keyword evidence="7" id="KW-0540">Nuclease</keyword>
<keyword evidence="7" id="KW-0378">Hydrolase</keyword>
<reference evidence="7" key="2">
    <citation type="journal article" date="2023" name="Science">
        <title>Genomic signatures of disease resistance in endangered staghorn corals.</title>
        <authorList>
            <person name="Vollmer S.V."/>
            <person name="Selwyn J.D."/>
            <person name="Despard B.A."/>
            <person name="Roesel C.L."/>
        </authorList>
    </citation>
    <scope>NUCLEOTIDE SEQUENCE</scope>
    <source>
        <strain evidence="7">K2</strain>
    </source>
</reference>
<reference evidence="7" key="1">
    <citation type="journal article" date="2023" name="G3 (Bethesda)">
        <title>Whole genome assembly and annotation of the endangered Caribbean coral Acropora cervicornis.</title>
        <authorList>
            <person name="Selwyn J.D."/>
            <person name="Vollmer S.V."/>
        </authorList>
    </citation>
    <scope>NUCLEOTIDE SEQUENCE</scope>
    <source>
        <strain evidence="7">K2</strain>
    </source>
</reference>
<evidence type="ECO:0000259" key="6">
    <source>
        <dbReference type="Pfam" id="PF08573"/>
    </source>
</evidence>
<feature type="region of interest" description="Disordered" evidence="5">
    <location>
        <begin position="661"/>
        <end position="683"/>
    </location>
</feature>
<dbReference type="GO" id="GO:0010792">
    <property type="term" value="P:DNA double-strand break processing involved in repair via single-strand annealing"/>
    <property type="evidence" value="ECO:0007669"/>
    <property type="project" value="TreeGrafter"/>
</dbReference>
<evidence type="ECO:0000256" key="4">
    <source>
        <dbReference type="SAM" id="Coils"/>
    </source>
</evidence>
<name>A0AAD9QEJ0_ACRCE</name>
<feature type="compositionally biased region" description="Polar residues" evidence="5">
    <location>
        <begin position="269"/>
        <end position="291"/>
    </location>
</feature>
<keyword evidence="8" id="KW-1185">Reference proteome</keyword>
<feature type="compositionally biased region" description="Basic and acidic residues" evidence="5">
    <location>
        <begin position="214"/>
        <end position="226"/>
    </location>
</feature>
<keyword evidence="4" id="KW-0175">Coiled coil</keyword>
<evidence type="ECO:0000256" key="1">
    <source>
        <dbReference type="ARBA" id="ARBA00004123"/>
    </source>
</evidence>
<accession>A0AAD9QEJ0</accession>
<feature type="region of interest" description="Disordered" evidence="5">
    <location>
        <begin position="404"/>
        <end position="425"/>
    </location>
</feature>
<organism evidence="7 8">
    <name type="scientific">Acropora cervicornis</name>
    <name type="common">Staghorn coral</name>
    <dbReference type="NCBI Taxonomy" id="6130"/>
    <lineage>
        <taxon>Eukaryota</taxon>
        <taxon>Metazoa</taxon>
        <taxon>Cnidaria</taxon>
        <taxon>Anthozoa</taxon>
        <taxon>Hexacorallia</taxon>
        <taxon>Scleractinia</taxon>
        <taxon>Astrocoeniina</taxon>
        <taxon>Acroporidae</taxon>
        <taxon>Acropora</taxon>
    </lineage>
</organism>
<evidence type="ECO:0000313" key="7">
    <source>
        <dbReference type="EMBL" id="KAK2559902.1"/>
    </source>
</evidence>
<dbReference type="PANTHER" id="PTHR15107">
    <property type="entry name" value="RETINOBLASTOMA BINDING PROTEIN 8"/>
    <property type="match status" value="1"/>
</dbReference>
<keyword evidence="3" id="KW-0539">Nucleus</keyword>
<evidence type="ECO:0000313" key="8">
    <source>
        <dbReference type="Proteomes" id="UP001249851"/>
    </source>
</evidence>
<proteinExistence type="predicted"/>
<dbReference type="GO" id="GO:0004519">
    <property type="term" value="F:endonuclease activity"/>
    <property type="evidence" value="ECO:0007669"/>
    <property type="project" value="UniProtKB-KW"/>
</dbReference>
<evidence type="ECO:0000256" key="3">
    <source>
        <dbReference type="ARBA" id="ARBA00023242"/>
    </source>
</evidence>
<dbReference type="EMBL" id="JARQWQ010000038">
    <property type="protein sequence ID" value="KAK2559902.1"/>
    <property type="molecule type" value="Genomic_DNA"/>
</dbReference>
<feature type="domain" description="DNA endonuclease activator Ctp1 C-terminal" evidence="6">
    <location>
        <begin position="617"/>
        <end position="654"/>
    </location>
</feature>
<feature type="coiled-coil region" evidence="4">
    <location>
        <begin position="11"/>
        <end position="59"/>
    </location>
</feature>
<gene>
    <name evidence="7" type="ORF">P5673_017472</name>
</gene>
<dbReference type="GO" id="GO:0003684">
    <property type="term" value="F:damaged DNA binding"/>
    <property type="evidence" value="ECO:0007669"/>
    <property type="project" value="TreeGrafter"/>
</dbReference>
<feature type="compositionally biased region" description="Polar residues" evidence="5">
    <location>
        <begin position="247"/>
        <end position="259"/>
    </location>
</feature>
<dbReference type="InterPro" id="IPR033316">
    <property type="entry name" value="RBBP8-like"/>
</dbReference>
<feature type="region of interest" description="Disordered" evidence="5">
    <location>
        <begin position="490"/>
        <end position="583"/>
    </location>
</feature>
<dbReference type="Proteomes" id="UP001249851">
    <property type="component" value="Unassembled WGS sequence"/>
</dbReference>
<sequence length="683" mass="76965">METYRLIEQLKESIQRDFRVLEVRCNEAQKKLLGLEQENETTKKKNSELKRENARKVDEFRTKEKWWDRYRLMTMKDHGTFPTHILEKFVKRAIDEQMDDVPNFPSPSKENEPLKKYKNLSTLKGRKKIRYDEISNSKEKKEGKSVADNVRVCSKSSTTVTSVAGDDDVLFSDPNESTKLYEDTSRKRDNQKASTTHESTVTLSVIELETEDLPNCHDQQEMKRSVFDGAPSLSKRDSRVGQCPPQVESTNGSVSSRVSTRPKGGSYDVPTSSQRQEVTVCSAQKTTTHQNVLAPDSEDVPCSPNQLNGKESGSRRLSPEMLVPDTEDPFPEEAELGSHSAIGAPSASSTPLTAVDSSRFHFRNDDDDETNVGIGGGAVASPCDDTVSLLTVTKAHAQLSTLPKSDSQFPVDLSYSQPQSPTVPSRTRSLQEELDLSADCSVSLLPHGDKKKNDFDAIFKTGTEVKDNEDEDFVDNVIDELKKQLKRGDEEKNLARKTSRQTTLDTKLLKAKGNKGEKDATNTCTTPVSCGEDMDQSADLFGNMDDPRSPEANKEPGKQNEASLEKTDKENVLHKNPDNKPSYKYVEVVRKRDERAKLNGYDCRECQQYYQGLDLPEEELKKRLKHCSRHRARFSPPPSTPPGFWNLSFPDTQEYIDKGYLQIESQAPAPKRLRRARKNKRAK</sequence>